<sequence>MTAPNKPRKGGFMVSHLQLVAVTLYLLWCLFASLTGVLDSDDDLNAHQIDESDKNATVR</sequence>
<name>A0A7I9W1E8_MYCAG</name>
<reference evidence="2 3" key="1">
    <citation type="journal article" date="2019" name="Emerg. Microbes Infect.">
        <title>Comprehensive subspecies identification of 175 nontuberculous mycobacteria species based on 7547 genomic profiles.</title>
        <authorList>
            <person name="Matsumoto Y."/>
            <person name="Kinjo T."/>
            <person name="Motooka D."/>
            <person name="Nabeya D."/>
            <person name="Jung N."/>
            <person name="Uechi K."/>
            <person name="Horii T."/>
            <person name="Iida T."/>
            <person name="Fujita J."/>
            <person name="Nakamura S."/>
        </authorList>
    </citation>
    <scope>NUCLEOTIDE SEQUENCE [LARGE SCALE GENOMIC DNA]</scope>
    <source>
        <strain evidence="2 3">JCM 6377</strain>
    </source>
</reference>
<keyword evidence="1" id="KW-0472">Membrane</keyword>
<organism evidence="2 3">
    <name type="scientific">Mycolicibacterium agri</name>
    <name type="common">Mycobacterium agri</name>
    <dbReference type="NCBI Taxonomy" id="36811"/>
    <lineage>
        <taxon>Bacteria</taxon>
        <taxon>Bacillati</taxon>
        <taxon>Actinomycetota</taxon>
        <taxon>Actinomycetes</taxon>
        <taxon>Mycobacteriales</taxon>
        <taxon>Mycobacteriaceae</taxon>
        <taxon>Mycolicibacterium</taxon>
    </lineage>
</organism>
<dbReference type="Proteomes" id="UP000465302">
    <property type="component" value="Unassembled WGS sequence"/>
</dbReference>
<comment type="caution">
    <text evidence="2">The sequence shown here is derived from an EMBL/GenBank/DDBJ whole genome shotgun (WGS) entry which is preliminary data.</text>
</comment>
<dbReference type="RefSeq" id="WP_133119110.1">
    <property type="nucleotide sequence ID" value="NZ_BLKS01000001.1"/>
</dbReference>
<feature type="transmembrane region" description="Helical" evidence="1">
    <location>
        <begin position="12"/>
        <end position="34"/>
    </location>
</feature>
<keyword evidence="1" id="KW-0812">Transmembrane</keyword>
<proteinExistence type="predicted"/>
<accession>A0A7I9W1E8</accession>
<evidence type="ECO:0000256" key="1">
    <source>
        <dbReference type="SAM" id="Phobius"/>
    </source>
</evidence>
<dbReference type="OrthoDB" id="4750504at2"/>
<evidence type="ECO:0000313" key="2">
    <source>
        <dbReference type="EMBL" id="GFG51026.1"/>
    </source>
</evidence>
<evidence type="ECO:0000313" key="3">
    <source>
        <dbReference type="Proteomes" id="UP000465302"/>
    </source>
</evidence>
<keyword evidence="1" id="KW-1133">Transmembrane helix</keyword>
<protein>
    <submittedName>
        <fullName evidence="2">Uncharacterized protein</fullName>
    </submittedName>
</protein>
<gene>
    <name evidence="2" type="ORF">MAGR_24670</name>
</gene>
<dbReference type="EMBL" id="BLKS01000001">
    <property type="protein sequence ID" value="GFG51026.1"/>
    <property type="molecule type" value="Genomic_DNA"/>
</dbReference>
<dbReference type="AlphaFoldDB" id="A0A7I9W1E8"/>